<feature type="transmembrane region" description="Helical" evidence="2">
    <location>
        <begin position="115"/>
        <end position="136"/>
    </location>
</feature>
<feature type="compositionally biased region" description="Polar residues" evidence="1">
    <location>
        <begin position="427"/>
        <end position="444"/>
    </location>
</feature>
<accession>A0A9P4K653</accession>
<feature type="region of interest" description="Disordered" evidence="1">
    <location>
        <begin position="618"/>
        <end position="663"/>
    </location>
</feature>
<keyword evidence="2" id="KW-0472">Membrane</keyword>
<sequence>MEDSKLELPYQGMKKKIASLLERYGTVRATTSSSTTTCPTTVMQTTTMQPSTITHTTAMTRPTMNTRSAMTTSVPTRHAASKHASLGLGTIEGRVMQLTNYFSARGLLPKSLRPYVAIIWEMIFSFLSGFVAGVFFHNRYIRHNIRQQRELRKVRLAIYSILRLIERNKYYELLLQDNPERLIDDIRYHALHMVKEGLLTMDEVGEVAVGAKRKFKDNHDPSSVRKSRIRRFPFGTSGRGNSDEEGRIGGSASKRVPVPAPAHIRALHTPYDSPIDDSHYGTTPCQGCPYGSTPRSPRVPGPDSPPSRTADPRVVPQAALAPLTKKLGTTAATNKTSGRPSIPSPKSTRKPHQAYAKDTEDEGEPEPIKAIVPRRGGYGFDYDDFTSSEELDIPESGKEKDRKDPEPPKAISIYYETAGNRPRLFETKSTGTRPSSLTTKNAAAEPSTSIPIVSIRSFDTRSIGAFGGSETKSSADPMKMTSAFFTPIAEGITEHKSTFKWSSTSAARDTVSHDYYVIKIPDDDEEVEIVGVFPHTAVAAGDVFMSGALPRIHPLHEPDEDGAVHRVLAAGYYTAAAPGDLLPYDLELEGCEIPLRRPSARRGRPPRKDRTLRKIIKTVGSDKARKPVTTKRASTSPITTGTSRRTSIRGSKQQAIVSVSTQL</sequence>
<protein>
    <submittedName>
        <fullName evidence="3">Uncharacterized protein</fullName>
    </submittedName>
</protein>
<feature type="compositionally biased region" description="Basic and acidic residues" evidence="1">
    <location>
        <begin position="395"/>
        <end position="407"/>
    </location>
</feature>
<comment type="caution">
    <text evidence="3">The sequence shown here is derived from an EMBL/GenBank/DDBJ whole genome shotgun (WGS) entry which is preliminary data.</text>
</comment>
<feature type="compositionally biased region" description="Polar residues" evidence="1">
    <location>
        <begin position="330"/>
        <end position="339"/>
    </location>
</feature>
<name>A0A9P4K653_9PLEO</name>
<feature type="compositionally biased region" description="Low complexity" evidence="1">
    <location>
        <begin position="634"/>
        <end position="651"/>
    </location>
</feature>
<dbReference type="EMBL" id="ML986653">
    <property type="protein sequence ID" value="KAF2261663.1"/>
    <property type="molecule type" value="Genomic_DNA"/>
</dbReference>
<keyword evidence="2" id="KW-0812">Transmembrane</keyword>
<dbReference type="AlphaFoldDB" id="A0A9P4K653"/>
<evidence type="ECO:0000256" key="2">
    <source>
        <dbReference type="SAM" id="Phobius"/>
    </source>
</evidence>
<reference evidence="4" key="1">
    <citation type="journal article" date="2020" name="Stud. Mycol.">
        <title>101 Dothideomycetes genomes: A test case for predicting lifestyles and emergence of pathogens.</title>
        <authorList>
            <person name="Haridas S."/>
            <person name="Albert R."/>
            <person name="Binder M."/>
            <person name="Bloem J."/>
            <person name="LaButti K."/>
            <person name="Salamov A."/>
            <person name="Andreopoulos B."/>
            <person name="Baker S."/>
            <person name="Barry K."/>
            <person name="Bills G."/>
            <person name="Bluhm B."/>
            <person name="Cannon C."/>
            <person name="Castanera R."/>
            <person name="Culley D."/>
            <person name="Daum C."/>
            <person name="Ezra D."/>
            <person name="Gonzalez J."/>
            <person name="Henrissat B."/>
            <person name="Kuo A."/>
            <person name="Liang C."/>
            <person name="Lipzen A."/>
            <person name="Lutzoni F."/>
            <person name="Magnuson J."/>
            <person name="Mondo S."/>
            <person name="Nolan M."/>
            <person name="Ohm R."/>
            <person name="Pangilinan J."/>
            <person name="Park H.-J."/>
            <person name="Ramirez L."/>
            <person name="Alfaro M."/>
            <person name="Sun H."/>
            <person name="Tritt A."/>
            <person name="Yoshinaga Y."/>
            <person name="Zwiers L.-H."/>
            <person name="Turgeon B."/>
            <person name="Goodwin S."/>
            <person name="Spatafora J."/>
            <person name="Crous P."/>
            <person name="Grigoriev I."/>
        </authorList>
    </citation>
    <scope>NUCLEOTIDE SEQUENCE [LARGE SCALE GENOMIC DNA]</scope>
    <source>
        <strain evidence="4">CBS 304.66</strain>
    </source>
</reference>
<evidence type="ECO:0000313" key="4">
    <source>
        <dbReference type="Proteomes" id="UP000800093"/>
    </source>
</evidence>
<gene>
    <name evidence="3" type="ORF">CC78DRAFT_546487</name>
</gene>
<proteinExistence type="predicted"/>
<keyword evidence="2" id="KW-1133">Transmembrane helix</keyword>
<organism evidence="3 4">
    <name type="scientific">Lojkania enalia</name>
    <dbReference type="NCBI Taxonomy" id="147567"/>
    <lineage>
        <taxon>Eukaryota</taxon>
        <taxon>Fungi</taxon>
        <taxon>Dikarya</taxon>
        <taxon>Ascomycota</taxon>
        <taxon>Pezizomycotina</taxon>
        <taxon>Dothideomycetes</taxon>
        <taxon>Pleosporomycetidae</taxon>
        <taxon>Pleosporales</taxon>
        <taxon>Pleosporales incertae sedis</taxon>
        <taxon>Lojkania</taxon>
    </lineage>
</organism>
<feature type="compositionally biased region" description="Acidic residues" evidence="1">
    <location>
        <begin position="381"/>
        <end position="393"/>
    </location>
</feature>
<keyword evidence="4" id="KW-1185">Reference proteome</keyword>
<evidence type="ECO:0000256" key="1">
    <source>
        <dbReference type="SAM" id="MobiDB-lite"/>
    </source>
</evidence>
<feature type="region of interest" description="Disordered" evidence="1">
    <location>
        <begin position="216"/>
        <end position="408"/>
    </location>
</feature>
<dbReference type="Proteomes" id="UP000800093">
    <property type="component" value="Unassembled WGS sequence"/>
</dbReference>
<feature type="region of interest" description="Disordered" evidence="1">
    <location>
        <begin position="424"/>
        <end position="444"/>
    </location>
</feature>
<evidence type="ECO:0000313" key="3">
    <source>
        <dbReference type="EMBL" id="KAF2261663.1"/>
    </source>
</evidence>
<feature type="compositionally biased region" description="Polar residues" evidence="1">
    <location>
        <begin position="652"/>
        <end position="663"/>
    </location>
</feature>